<comment type="subcellular location">
    <subcellularLocation>
        <location evidence="1">Endoplasmic reticulum membrane</location>
        <topology evidence="1">Multi-pass membrane protein</topology>
    </subcellularLocation>
</comment>
<evidence type="ECO:0000256" key="4">
    <source>
        <dbReference type="ARBA" id="ARBA00022692"/>
    </source>
</evidence>
<keyword evidence="7 8" id="KW-0472">Membrane</keyword>
<keyword evidence="4 8" id="KW-0812">Transmembrane</keyword>
<feature type="transmembrane region" description="Helical" evidence="8">
    <location>
        <begin position="82"/>
        <end position="100"/>
    </location>
</feature>
<evidence type="ECO:0000256" key="5">
    <source>
        <dbReference type="ARBA" id="ARBA00022824"/>
    </source>
</evidence>
<dbReference type="Pfam" id="PF06417">
    <property type="entry name" value="EMC4"/>
    <property type="match status" value="1"/>
</dbReference>
<keyword evidence="6 8" id="KW-1133">Transmembrane helix</keyword>
<dbReference type="GO" id="GO:0005789">
    <property type="term" value="C:endoplasmic reticulum membrane"/>
    <property type="evidence" value="ECO:0007669"/>
    <property type="project" value="UniProtKB-SubCell"/>
</dbReference>
<evidence type="ECO:0000256" key="3">
    <source>
        <dbReference type="ARBA" id="ARBA00020820"/>
    </source>
</evidence>
<dbReference type="EMBL" id="HBFQ01066316">
    <property type="protein sequence ID" value="CAD8872762.1"/>
    <property type="molecule type" value="Transcribed_RNA"/>
</dbReference>
<evidence type="ECO:0000256" key="7">
    <source>
        <dbReference type="ARBA" id="ARBA00023136"/>
    </source>
</evidence>
<comment type="similarity">
    <text evidence="2">Belongs to the EMC4 family.</text>
</comment>
<accession>A0A7S1FL57</accession>
<sequence length="169" mass="18899">MAQEKDKRRNWDFHLDVPGKGNLEDPLGYKWSMDDGNGAKSKSRTANQEELLKKKAWETAATPIQSLGMNLFMLWMSGSSPGIFSVMLLGYCMTSIVSQFSRINTVFLRFKGIDTTMQKMAYFALCTVSLAYLLWHMSGMGLLPTSSGDWIALIPSKSVYEISAGYQKG</sequence>
<evidence type="ECO:0000256" key="2">
    <source>
        <dbReference type="ARBA" id="ARBA00007715"/>
    </source>
</evidence>
<dbReference type="InterPro" id="IPR009445">
    <property type="entry name" value="TMEM85/Emc4"/>
</dbReference>
<organism evidence="9">
    <name type="scientific">Noctiluca scintillans</name>
    <name type="common">Sea sparkle</name>
    <name type="synonym">Red tide dinoflagellate</name>
    <dbReference type="NCBI Taxonomy" id="2966"/>
    <lineage>
        <taxon>Eukaryota</taxon>
        <taxon>Sar</taxon>
        <taxon>Alveolata</taxon>
        <taxon>Dinophyceae</taxon>
        <taxon>Noctilucales</taxon>
        <taxon>Noctilucaceae</taxon>
        <taxon>Noctiluca</taxon>
    </lineage>
</organism>
<proteinExistence type="inferred from homology"/>
<evidence type="ECO:0000313" key="9">
    <source>
        <dbReference type="EMBL" id="CAD8872762.1"/>
    </source>
</evidence>
<feature type="transmembrane region" description="Helical" evidence="8">
    <location>
        <begin position="120"/>
        <end position="138"/>
    </location>
</feature>
<dbReference type="PANTHER" id="PTHR19315">
    <property type="entry name" value="ER MEMBRANE PROTEIN COMPLEX SUBUNIT 4"/>
    <property type="match status" value="1"/>
</dbReference>
<evidence type="ECO:0000256" key="6">
    <source>
        <dbReference type="ARBA" id="ARBA00022989"/>
    </source>
</evidence>
<evidence type="ECO:0000256" key="8">
    <source>
        <dbReference type="SAM" id="Phobius"/>
    </source>
</evidence>
<evidence type="ECO:0000256" key="1">
    <source>
        <dbReference type="ARBA" id="ARBA00004477"/>
    </source>
</evidence>
<gene>
    <name evidence="9" type="ORF">NSCI0253_LOCUS47119</name>
</gene>
<dbReference type="AlphaFoldDB" id="A0A7S1FL57"/>
<reference evidence="9" key="1">
    <citation type="submission" date="2021-01" db="EMBL/GenBank/DDBJ databases">
        <authorList>
            <person name="Corre E."/>
            <person name="Pelletier E."/>
            <person name="Niang G."/>
            <person name="Scheremetjew M."/>
            <person name="Finn R."/>
            <person name="Kale V."/>
            <person name="Holt S."/>
            <person name="Cochrane G."/>
            <person name="Meng A."/>
            <person name="Brown T."/>
            <person name="Cohen L."/>
        </authorList>
    </citation>
    <scope>NUCLEOTIDE SEQUENCE</scope>
</reference>
<name>A0A7S1FL57_NOCSC</name>
<protein>
    <recommendedName>
        <fullName evidence="3">ER membrane protein complex subunit 4</fullName>
    </recommendedName>
</protein>
<keyword evidence="5" id="KW-0256">Endoplasmic reticulum</keyword>